<evidence type="ECO:0000313" key="8">
    <source>
        <dbReference type="Proteomes" id="UP000005446"/>
    </source>
</evidence>
<sequence length="664" mass="73512">MTTPPPTLKRVCIVGAGPSGLIAAKTLTRNHPGVFHVTIFEALDRIGGLWPLSKSDDGLVNPDMCTNQSRHTVTFAGLAWPENTPLFPKAWQVGGYLERYREMYGGYEVRLGTRVVKAEFKEGKWRVETSGKEEGKWEFEYLVVATGFFGRPRVPRIDGFEGKVVHSSQVRVVRELVDGEGTGKKIVVVGGQMSGVEIAASIAGQISSEENSPGEGFLKDAENGHISEEAAVKTHGFLEGYIGTDQTEFGSNLSMTGDVRTAVPYLAASDTYSEFVRSGKIQTVRGKVLDGAAGKKAVTVVDESDEAAGPKSVEIDDVAAVVFATGFEASPSLDFLPKELLETLQFDPKNAAFPLALDVHSTVNWNIPSLGFVGFYRSPYWGVMEMQARYLGALWTGDPKALQALSTDTGVESILKLRNDPRRANFPMGDYAYLMESFAEILDIKRSGDKPGERTGGVFGPRYLPSTTPESEKQEADKTLAMITKSMQDCESGKYVARAAFRAMQGDWKLNRTITSRIASYPSGTLTGQAYFNPRAPTDALADLEYLYLENGEFSADNGFNFTAKRTYVHRYTETTDTLSVWFTKPDQKTVDYFFHSLQFIPPPEAKERGKAPWKANSSHLCIEDLYDVEYEFWFCGATLVMWSMEYTVRGPAKDYTIRSVYRR</sequence>
<proteinExistence type="predicted"/>
<feature type="domain" description="DUF6314" evidence="6">
    <location>
        <begin position="504"/>
        <end position="664"/>
    </location>
</feature>
<dbReference type="SUPFAM" id="SSF51905">
    <property type="entry name" value="FAD/NAD(P)-binding domain"/>
    <property type="match status" value="1"/>
</dbReference>
<comment type="caution">
    <text evidence="7">The sequence shown here is derived from an EMBL/GenBank/DDBJ whole genome shotgun (WGS) entry which is preliminary data.</text>
</comment>
<dbReference type="PRINTS" id="PR00419">
    <property type="entry name" value="ADXRDTASE"/>
</dbReference>
<dbReference type="InterPro" id="IPR045632">
    <property type="entry name" value="DUF6314"/>
</dbReference>
<evidence type="ECO:0000259" key="6">
    <source>
        <dbReference type="Pfam" id="PF19834"/>
    </source>
</evidence>
<dbReference type="Gene3D" id="3.50.50.60">
    <property type="entry name" value="FAD/NAD(P)-binding domain"/>
    <property type="match status" value="1"/>
</dbReference>
<evidence type="ECO:0000256" key="2">
    <source>
        <dbReference type="ARBA" id="ARBA00022827"/>
    </source>
</evidence>
<protein>
    <submittedName>
        <fullName evidence="7">Putative Uncharacterized monooxygenase</fullName>
    </submittedName>
</protein>
<keyword evidence="1" id="KW-0285">Flavoprotein</keyword>
<evidence type="ECO:0000259" key="5">
    <source>
        <dbReference type="Pfam" id="PF07992"/>
    </source>
</evidence>
<dbReference type="InterPro" id="IPR023753">
    <property type="entry name" value="FAD/NAD-binding_dom"/>
</dbReference>
<reference evidence="7 8" key="1">
    <citation type="journal article" date="2012" name="Eukaryot. Cell">
        <title>Genome sequence of the fungus Glarea lozoyensis: the first genome sequence of a species from the Helotiaceae family.</title>
        <authorList>
            <person name="Youssar L."/>
            <person name="Gruening B.A."/>
            <person name="Erxleben A."/>
            <person name="Guenther S."/>
            <person name="Huettel W."/>
        </authorList>
    </citation>
    <scope>NUCLEOTIDE SEQUENCE [LARGE SCALE GENOMIC DNA]</scope>
    <source>
        <strain evidence="8">ATCC 74030 / MF5533</strain>
    </source>
</reference>
<dbReference type="Pfam" id="PF19834">
    <property type="entry name" value="DUF6314"/>
    <property type="match status" value="1"/>
</dbReference>
<dbReference type="HOGENOM" id="CLU_023116_0_0_1"/>
<dbReference type="EMBL" id="AGUE01000040">
    <property type="protein sequence ID" value="EHL02041.1"/>
    <property type="molecule type" value="Genomic_DNA"/>
</dbReference>
<keyword evidence="8" id="KW-1185">Reference proteome</keyword>
<dbReference type="InterPro" id="IPR050346">
    <property type="entry name" value="FMO-like"/>
</dbReference>
<organism evidence="7 8">
    <name type="scientific">Glarea lozoyensis (strain ATCC 74030 / MF5533)</name>
    <dbReference type="NCBI Taxonomy" id="1104152"/>
    <lineage>
        <taxon>Eukaryota</taxon>
        <taxon>Fungi</taxon>
        <taxon>Dikarya</taxon>
        <taxon>Ascomycota</taxon>
        <taxon>Pezizomycotina</taxon>
        <taxon>Leotiomycetes</taxon>
        <taxon>Helotiales</taxon>
        <taxon>Helotiaceae</taxon>
        <taxon>Glarea</taxon>
    </lineage>
</organism>
<dbReference type="PANTHER" id="PTHR23023">
    <property type="entry name" value="DIMETHYLANILINE MONOOXYGENASE"/>
    <property type="match status" value="1"/>
</dbReference>
<dbReference type="GO" id="GO:0004497">
    <property type="term" value="F:monooxygenase activity"/>
    <property type="evidence" value="ECO:0007669"/>
    <property type="project" value="UniProtKB-KW"/>
</dbReference>
<gene>
    <name evidence="7" type="ORF">M7I_1995</name>
</gene>
<evidence type="ECO:0000313" key="7">
    <source>
        <dbReference type="EMBL" id="EHL02041.1"/>
    </source>
</evidence>
<feature type="region of interest" description="Disordered" evidence="4">
    <location>
        <begin position="450"/>
        <end position="474"/>
    </location>
</feature>
<evidence type="ECO:0000256" key="1">
    <source>
        <dbReference type="ARBA" id="ARBA00022630"/>
    </source>
</evidence>
<dbReference type="InterPro" id="IPR036188">
    <property type="entry name" value="FAD/NAD-bd_sf"/>
</dbReference>
<keyword evidence="7" id="KW-0503">Monooxygenase</keyword>
<name>H0EHL2_GLAL7</name>
<dbReference type="Proteomes" id="UP000005446">
    <property type="component" value="Unassembled WGS sequence"/>
</dbReference>
<keyword evidence="3" id="KW-0560">Oxidoreductase</keyword>
<evidence type="ECO:0000256" key="3">
    <source>
        <dbReference type="ARBA" id="ARBA00023002"/>
    </source>
</evidence>
<dbReference type="AlphaFoldDB" id="H0EHL2"/>
<keyword evidence="2" id="KW-0274">FAD</keyword>
<dbReference type="Pfam" id="PF07992">
    <property type="entry name" value="Pyr_redox_2"/>
    <property type="match status" value="1"/>
</dbReference>
<dbReference type="InParanoid" id="H0EHL2"/>
<dbReference type="OrthoDB" id="66881at2759"/>
<feature type="domain" description="FAD/NAD(P)-binding" evidence="5">
    <location>
        <begin position="10"/>
        <end position="203"/>
    </location>
</feature>
<accession>H0EHL2</accession>
<evidence type="ECO:0000256" key="4">
    <source>
        <dbReference type="SAM" id="MobiDB-lite"/>
    </source>
</evidence>